<evidence type="ECO:0000259" key="3">
    <source>
        <dbReference type="Pfam" id="PF00291"/>
    </source>
</evidence>
<dbReference type="Proteomes" id="UP000249008">
    <property type="component" value="Chromosome 1"/>
</dbReference>
<comment type="cofactor">
    <cofactor evidence="1">
        <name>pyridoxal 5'-phosphate</name>
        <dbReference type="ChEBI" id="CHEBI:597326"/>
    </cofactor>
</comment>
<dbReference type="GeneID" id="78454797"/>
<feature type="domain" description="Tryptophan synthase beta chain-like PALP" evidence="3">
    <location>
        <begin position="73"/>
        <end position="376"/>
    </location>
</feature>
<gene>
    <name evidence="4" type="primary">thrC_1</name>
    <name evidence="4" type="ORF">NCTC12112_00198</name>
</gene>
<dbReference type="EC" id="4.2.3.1" evidence="4"/>
<dbReference type="InterPro" id="IPR001926">
    <property type="entry name" value="TrpB-like_PALP"/>
</dbReference>
<protein>
    <submittedName>
        <fullName evidence="4">Threonine synthase</fullName>
        <ecNumber evidence="4">4.2.3.1</ecNumber>
    </submittedName>
</protein>
<dbReference type="Gene3D" id="3.40.50.1100">
    <property type="match status" value="2"/>
</dbReference>
<evidence type="ECO:0000256" key="2">
    <source>
        <dbReference type="ARBA" id="ARBA00022898"/>
    </source>
</evidence>
<accession>A0AAX2J6V5</accession>
<dbReference type="Pfam" id="PF00291">
    <property type="entry name" value="PALP"/>
    <property type="match status" value="1"/>
</dbReference>
<evidence type="ECO:0000313" key="5">
    <source>
        <dbReference type="Proteomes" id="UP000249008"/>
    </source>
</evidence>
<organism evidence="4 5">
    <name type="scientific">Fusobacterium ulcerans</name>
    <dbReference type="NCBI Taxonomy" id="861"/>
    <lineage>
        <taxon>Bacteria</taxon>
        <taxon>Fusobacteriati</taxon>
        <taxon>Fusobacteriota</taxon>
        <taxon>Fusobacteriia</taxon>
        <taxon>Fusobacteriales</taxon>
        <taxon>Fusobacteriaceae</taxon>
        <taxon>Fusobacterium</taxon>
    </lineage>
</organism>
<dbReference type="GO" id="GO:0004795">
    <property type="term" value="F:threonine synthase activity"/>
    <property type="evidence" value="ECO:0007669"/>
    <property type="project" value="UniProtKB-EC"/>
</dbReference>
<evidence type="ECO:0000313" key="4">
    <source>
        <dbReference type="EMBL" id="SQI99639.1"/>
    </source>
</evidence>
<keyword evidence="4" id="KW-0456">Lyase</keyword>
<name>A0AAX2J6V5_9FUSO</name>
<keyword evidence="2" id="KW-0663">Pyridoxal phosphate</keyword>
<dbReference type="InterPro" id="IPR050214">
    <property type="entry name" value="Cys_Synth/Cystath_Beta-Synth"/>
</dbReference>
<dbReference type="PANTHER" id="PTHR10314">
    <property type="entry name" value="CYSTATHIONINE BETA-SYNTHASE"/>
    <property type="match status" value="1"/>
</dbReference>
<dbReference type="SUPFAM" id="SSF53686">
    <property type="entry name" value="Tryptophan synthase beta subunit-like PLP-dependent enzymes"/>
    <property type="match status" value="1"/>
</dbReference>
<evidence type="ECO:0000256" key="1">
    <source>
        <dbReference type="ARBA" id="ARBA00001933"/>
    </source>
</evidence>
<proteinExistence type="predicted"/>
<dbReference type="RefSeq" id="WP_005978939.1">
    <property type="nucleotide sequence ID" value="NZ_CABKNW010000004.1"/>
</dbReference>
<dbReference type="AlphaFoldDB" id="A0AAX2J6V5"/>
<dbReference type="InterPro" id="IPR036052">
    <property type="entry name" value="TrpB-like_PALP_sf"/>
</dbReference>
<sequence>MSYLKNIVCPHCGRELETEFYKACPYCKEKGIYTNYETIYDLKNTKLDKNNNEKGIYKYSSFFPLKENSSKISINEGNTPLIKLERLGKLWGLDNLYLKDESKNPTMSHKDRMCSLMISKAIEMKAPGVVIASTGNQGAAVAAYCAVAKIPCVIFTTPNVSPTMKIFMQSFGAYVFVTPTMEDRVTMMKKLVEEYNYFPASGLENPPIGSCCFAIDAYKTIAFEVFEQLNNNIPDYFIVPISYGDTLYGIYKGMSDLKEMGYVDKTPKFVAAEVFGAAKTTLAADSSVPLAVETSSSIQTSIAAGNIAYLTLKALKESNGSAETSCDEEALEMQKLLCETEGILAETSSVASLVALKKMLENKKISSSDKIVLLLTSTGVKTPEIIEQWLPKLPSINPNMESFKEEMLNTYKFKF</sequence>
<reference evidence="4 5" key="1">
    <citation type="submission" date="2018-06" db="EMBL/GenBank/DDBJ databases">
        <authorList>
            <consortium name="Pathogen Informatics"/>
            <person name="Doyle S."/>
        </authorList>
    </citation>
    <scope>NUCLEOTIDE SEQUENCE [LARGE SCALE GENOMIC DNA]</scope>
    <source>
        <strain evidence="4 5">NCTC12112</strain>
    </source>
</reference>
<dbReference type="EMBL" id="LS483487">
    <property type="protein sequence ID" value="SQI99639.1"/>
    <property type="molecule type" value="Genomic_DNA"/>
</dbReference>
<dbReference type="GO" id="GO:1901605">
    <property type="term" value="P:alpha-amino acid metabolic process"/>
    <property type="evidence" value="ECO:0007669"/>
    <property type="project" value="UniProtKB-ARBA"/>
</dbReference>